<dbReference type="CDD" id="cd04728">
    <property type="entry name" value="ThiG"/>
    <property type="match status" value="1"/>
</dbReference>
<comment type="subunit">
    <text evidence="8">Homotetramer. Forms heterodimers with either ThiH or ThiS.</text>
</comment>
<dbReference type="STRING" id="1156417.Y919_08435"/>
<dbReference type="InterPro" id="IPR033983">
    <property type="entry name" value="Thiazole_synthase_ThiG"/>
</dbReference>
<evidence type="ECO:0000313" key="10">
    <source>
        <dbReference type="EMBL" id="KGG80062.1"/>
    </source>
</evidence>
<comment type="caution">
    <text evidence="10">The sequence shown here is derived from an EMBL/GenBank/DDBJ whole genome shotgun (WGS) entry which is preliminary data.</text>
</comment>
<feature type="binding site" evidence="8">
    <location>
        <begin position="183"/>
        <end position="184"/>
    </location>
    <ligand>
        <name>1-deoxy-D-xylulose 5-phosphate</name>
        <dbReference type="ChEBI" id="CHEBI:57792"/>
    </ligand>
</feature>
<dbReference type="Proteomes" id="UP000029622">
    <property type="component" value="Unassembled WGS sequence"/>
</dbReference>
<evidence type="ECO:0000256" key="3">
    <source>
        <dbReference type="ARBA" id="ARBA00011960"/>
    </source>
</evidence>
<dbReference type="InterPro" id="IPR008867">
    <property type="entry name" value="ThiG"/>
</dbReference>
<keyword evidence="8" id="KW-0963">Cytoplasm</keyword>
<dbReference type="UniPathway" id="UPA00060"/>
<evidence type="ECO:0000256" key="7">
    <source>
        <dbReference type="ARBA" id="ARBA00049897"/>
    </source>
</evidence>
<proteinExistence type="inferred from homology"/>
<evidence type="ECO:0000256" key="8">
    <source>
        <dbReference type="HAMAP-Rule" id="MF_00443"/>
    </source>
</evidence>
<feature type="active site" description="Schiff-base intermediate with DXP" evidence="8">
    <location>
        <position position="96"/>
    </location>
</feature>
<comment type="function">
    <text evidence="1 8">Catalyzes the rearrangement of 1-deoxy-D-xylulose 5-phosphate (DXP) to produce the thiazole phosphate moiety of thiamine. Sulfur is provided by the thiocarboxylate moiety of the carrier protein ThiS. In vitro, sulfur can be provided by H(2)S.</text>
</comment>
<comment type="catalytic activity">
    <reaction evidence="7 8">
        <text>[ThiS sulfur-carrier protein]-C-terminal-Gly-aminoethanethioate + 2-iminoacetate + 1-deoxy-D-xylulose 5-phosphate = [ThiS sulfur-carrier protein]-C-terminal Gly-Gly + 2-[(2R,5Z)-2-carboxy-4-methylthiazol-5(2H)-ylidene]ethyl phosphate + 2 H2O + H(+)</text>
        <dbReference type="Rhea" id="RHEA:26297"/>
        <dbReference type="Rhea" id="RHEA-COMP:12909"/>
        <dbReference type="Rhea" id="RHEA-COMP:19908"/>
        <dbReference type="ChEBI" id="CHEBI:15377"/>
        <dbReference type="ChEBI" id="CHEBI:15378"/>
        <dbReference type="ChEBI" id="CHEBI:57792"/>
        <dbReference type="ChEBI" id="CHEBI:62899"/>
        <dbReference type="ChEBI" id="CHEBI:77846"/>
        <dbReference type="ChEBI" id="CHEBI:90778"/>
        <dbReference type="ChEBI" id="CHEBI:232372"/>
        <dbReference type="EC" id="2.8.1.10"/>
    </reaction>
</comment>
<protein>
    <recommendedName>
        <fullName evidence="3 8">Thiazole synthase</fullName>
        <ecNumber evidence="3 8">2.8.1.10</ecNumber>
    </recommendedName>
</protein>
<evidence type="ECO:0000259" key="9">
    <source>
        <dbReference type="Pfam" id="PF05690"/>
    </source>
</evidence>
<feature type="binding site" evidence="8">
    <location>
        <position position="157"/>
    </location>
    <ligand>
        <name>1-deoxy-D-xylulose 5-phosphate</name>
        <dbReference type="ChEBI" id="CHEBI:57792"/>
    </ligand>
</feature>
<name>A0A096BGS4_9FIRM</name>
<comment type="subcellular location">
    <subcellularLocation>
        <location evidence="8">Cytoplasm</location>
    </subcellularLocation>
</comment>
<evidence type="ECO:0000256" key="2">
    <source>
        <dbReference type="ARBA" id="ARBA00004948"/>
    </source>
</evidence>
<gene>
    <name evidence="8" type="primary">thiG</name>
    <name evidence="10" type="ORF">Y919_08435</name>
</gene>
<dbReference type="PANTHER" id="PTHR34266">
    <property type="entry name" value="THIAZOLE SYNTHASE"/>
    <property type="match status" value="1"/>
</dbReference>
<keyword evidence="5 8" id="KW-0784">Thiamine biosynthesis</keyword>
<dbReference type="PANTHER" id="PTHR34266:SF2">
    <property type="entry name" value="THIAZOLE SYNTHASE"/>
    <property type="match status" value="1"/>
</dbReference>
<comment type="pathway">
    <text evidence="2 8">Cofactor biosynthesis; thiamine diphosphate biosynthesis.</text>
</comment>
<dbReference type="Pfam" id="PF05690">
    <property type="entry name" value="ThiG"/>
    <property type="match status" value="1"/>
</dbReference>
<dbReference type="InterPro" id="IPR013785">
    <property type="entry name" value="Aldolase_TIM"/>
</dbReference>
<dbReference type="GO" id="GO:1990107">
    <property type="term" value="F:thiazole synthase activity"/>
    <property type="evidence" value="ECO:0007669"/>
    <property type="project" value="UniProtKB-EC"/>
</dbReference>
<feature type="domain" description="Thiazole synthase ThiG" evidence="9">
    <location>
        <begin position="6"/>
        <end position="248"/>
    </location>
</feature>
<reference evidence="10 11" key="1">
    <citation type="submission" date="2013-12" db="EMBL/GenBank/DDBJ databases">
        <title>Draft genome sequence of Caloranaerobacter sp. H53214.</title>
        <authorList>
            <person name="Jiang L.J."/>
            <person name="Shao Z.Z."/>
            <person name="Long M.N."/>
        </authorList>
    </citation>
    <scope>NUCLEOTIDE SEQUENCE [LARGE SCALE GENOMIC DNA]</scope>
    <source>
        <strain evidence="10 11">H53214</strain>
    </source>
</reference>
<evidence type="ECO:0000256" key="5">
    <source>
        <dbReference type="ARBA" id="ARBA00022977"/>
    </source>
</evidence>
<evidence type="ECO:0000256" key="6">
    <source>
        <dbReference type="ARBA" id="ARBA00023270"/>
    </source>
</evidence>
<dbReference type="SUPFAM" id="SSF110399">
    <property type="entry name" value="ThiG-like"/>
    <property type="match status" value="1"/>
</dbReference>
<dbReference type="EMBL" id="AZTB01000042">
    <property type="protein sequence ID" value="KGG80062.1"/>
    <property type="molecule type" value="Genomic_DNA"/>
</dbReference>
<sequence>MDKLIIGGIELESRLFIGTGKFPSKKVIPDVIKSSKSQVITMALRRVDLNSKEENILEYIPKDCILLPNTSGARNAEEAVRIARLAKALGCGNWIKIEVISDNKYLLPDNYETIKATEILAKEGFIVLPYMSPDLIAAKRLVEAGAAAVMPLGAPIGTNRGLKTKELIQIMIDEIDLPVIVDAGIGKPSDAAEAMEMGASAVLVNTAIATAGDPVKMAEAFSLAVEAGRLAYTSKLGPEKKFAEASSPLTGFLNEGEK</sequence>
<dbReference type="HAMAP" id="MF_00443">
    <property type="entry name" value="ThiG"/>
    <property type="match status" value="1"/>
</dbReference>
<feature type="binding site" evidence="8">
    <location>
        <begin position="205"/>
        <end position="206"/>
    </location>
    <ligand>
        <name>1-deoxy-D-xylulose 5-phosphate</name>
        <dbReference type="ChEBI" id="CHEBI:57792"/>
    </ligand>
</feature>
<accession>A0A096BGS4</accession>
<dbReference type="Gene3D" id="3.20.20.70">
    <property type="entry name" value="Aldolase class I"/>
    <property type="match status" value="1"/>
</dbReference>
<dbReference type="GO" id="GO:0009229">
    <property type="term" value="P:thiamine diphosphate biosynthetic process"/>
    <property type="evidence" value="ECO:0007669"/>
    <property type="project" value="UniProtKB-UniRule"/>
</dbReference>
<evidence type="ECO:0000256" key="1">
    <source>
        <dbReference type="ARBA" id="ARBA00002834"/>
    </source>
</evidence>
<dbReference type="EC" id="2.8.1.10" evidence="3 8"/>
<keyword evidence="4 8" id="KW-0808">Transferase</keyword>
<dbReference type="AlphaFoldDB" id="A0A096BGS4"/>
<organism evidence="10 11">
    <name type="scientific">Caloranaerobacter azorensis H53214</name>
    <dbReference type="NCBI Taxonomy" id="1156417"/>
    <lineage>
        <taxon>Bacteria</taxon>
        <taxon>Bacillati</taxon>
        <taxon>Bacillota</taxon>
        <taxon>Tissierellia</taxon>
        <taxon>Tissierellales</taxon>
        <taxon>Thermohalobacteraceae</taxon>
        <taxon>Caloranaerobacter</taxon>
    </lineage>
</organism>
<evidence type="ECO:0000256" key="4">
    <source>
        <dbReference type="ARBA" id="ARBA00022679"/>
    </source>
</evidence>
<comment type="similarity">
    <text evidence="8">Belongs to the ThiG family.</text>
</comment>
<keyword evidence="6 8" id="KW-0704">Schiff base</keyword>
<evidence type="ECO:0000313" key="11">
    <source>
        <dbReference type="Proteomes" id="UP000029622"/>
    </source>
</evidence>
<dbReference type="GO" id="GO:0005737">
    <property type="term" value="C:cytoplasm"/>
    <property type="evidence" value="ECO:0007669"/>
    <property type="project" value="UniProtKB-SubCell"/>
</dbReference>